<dbReference type="GO" id="GO:0003700">
    <property type="term" value="F:DNA-binding transcription factor activity"/>
    <property type="evidence" value="ECO:0007669"/>
    <property type="project" value="InterPro"/>
</dbReference>
<dbReference type="GO" id="GO:0005829">
    <property type="term" value="C:cytosol"/>
    <property type="evidence" value="ECO:0007669"/>
    <property type="project" value="TreeGrafter"/>
</dbReference>
<evidence type="ECO:0000313" key="7">
    <source>
        <dbReference type="Proteomes" id="UP000193963"/>
    </source>
</evidence>
<dbReference type="InterPro" id="IPR005119">
    <property type="entry name" value="LysR_subst-bd"/>
</dbReference>
<dbReference type="PROSITE" id="PS50931">
    <property type="entry name" value="HTH_LYSR"/>
    <property type="match status" value="1"/>
</dbReference>
<dbReference type="Proteomes" id="UP000193963">
    <property type="component" value="Unassembled WGS sequence"/>
</dbReference>
<sequence length="298" mass="32632">MIVSHLTLRQLQAIRAIYDAGQISAAAEALAVSQSAASVLLSQAEATLGTRLFDRTTRRVTPTEAVEQIIGIVNRILSDVASIDAVMTDLKELERGVVRVAATPATGIALLPRTVERFLSAHPRVHLEMNDCAPDQFFSLIREEKVDFGIGIPPADRADFDYRVLHHDPVHLVCHRTHPLARRPHVAWRALDGEPLILARRNYGVREQVEATIRAAGGTPNVVSEIGFLYSAEWMVASGMGMAAFPARLAQAIRNPEVVVVPLVDPVITRTMAVISRRGRSLSPPAQRFVELLAADLR</sequence>
<dbReference type="Gene3D" id="3.40.190.290">
    <property type="match status" value="1"/>
</dbReference>
<dbReference type="RefSeq" id="WP_085886797.1">
    <property type="nucleotide sequence ID" value="NZ_FWFN01000002.1"/>
</dbReference>
<dbReference type="PANTHER" id="PTHR30419">
    <property type="entry name" value="HTH-TYPE TRANSCRIPTIONAL REGULATOR YBHD"/>
    <property type="match status" value="1"/>
</dbReference>
<dbReference type="InterPro" id="IPR050950">
    <property type="entry name" value="HTH-type_LysR_regulators"/>
</dbReference>
<accession>A0A1X6YNY7</accession>
<organism evidence="6 7">
    <name type="scientific">Pseudooceanicola marinus</name>
    <dbReference type="NCBI Taxonomy" id="396013"/>
    <lineage>
        <taxon>Bacteria</taxon>
        <taxon>Pseudomonadati</taxon>
        <taxon>Pseudomonadota</taxon>
        <taxon>Alphaproteobacteria</taxon>
        <taxon>Rhodobacterales</taxon>
        <taxon>Paracoccaceae</taxon>
        <taxon>Pseudooceanicola</taxon>
    </lineage>
</organism>
<dbReference type="CDD" id="cd08440">
    <property type="entry name" value="PBP2_LTTR_like_4"/>
    <property type="match status" value="1"/>
</dbReference>
<dbReference type="PANTHER" id="PTHR30419:SF8">
    <property type="entry name" value="NITROGEN ASSIMILATION TRANSCRIPTIONAL ACTIVATOR-RELATED"/>
    <property type="match status" value="1"/>
</dbReference>
<dbReference type="SUPFAM" id="SSF46785">
    <property type="entry name" value="Winged helix' DNA-binding domain"/>
    <property type="match status" value="1"/>
</dbReference>
<evidence type="ECO:0000256" key="1">
    <source>
        <dbReference type="ARBA" id="ARBA00009437"/>
    </source>
</evidence>
<evidence type="ECO:0000313" key="6">
    <source>
        <dbReference type="EMBL" id="SLN25024.1"/>
    </source>
</evidence>
<dbReference type="Pfam" id="PF03466">
    <property type="entry name" value="LysR_substrate"/>
    <property type="match status" value="1"/>
</dbReference>
<dbReference type="EMBL" id="FWFN01000002">
    <property type="protein sequence ID" value="SLN25024.1"/>
    <property type="molecule type" value="Genomic_DNA"/>
</dbReference>
<dbReference type="AlphaFoldDB" id="A0A1X6YNY7"/>
<name>A0A1X6YNY7_9RHOB</name>
<dbReference type="InterPro" id="IPR036390">
    <property type="entry name" value="WH_DNA-bd_sf"/>
</dbReference>
<comment type="similarity">
    <text evidence="1">Belongs to the LysR transcriptional regulatory family.</text>
</comment>
<proteinExistence type="inferred from homology"/>
<keyword evidence="7" id="KW-1185">Reference proteome</keyword>
<keyword evidence="2" id="KW-0805">Transcription regulation</keyword>
<dbReference type="Gene3D" id="1.10.10.10">
    <property type="entry name" value="Winged helix-like DNA-binding domain superfamily/Winged helix DNA-binding domain"/>
    <property type="match status" value="1"/>
</dbReference>
<keyword evidence="4" id="KW-0804">Transcription</keyword>
<dbReference type="OrthoDB" id="9815174at2"/>
<dbReference type="Pfam" id="PF00126">
    <property type="entry name" value="HTH_1"/>
    <property type="match status" value="1"/>
</dbReference>
<dbReference type="GO" id="GO:0003677">
    <property type="term" value="F:DNA binding"/>
    <property type="evidence" value="ECO:0007669"/>
    <property type="project" value="UniProtKB-KW"/>
</dbReference>
<evidence type="ECO:0000256" key="3">
    <source>
        <dbReference type="ARBA" id="ARBA00023125"/>
    </source>
</evidence>
<evidence type="ECO:0000259" key="5">
    <source>
        <dbReference type="PROSITE" id="PS50931"/>
    </source>
</evidence>
<evidence type="ECO:0000256" key="2">
    <source>
        <dbReference type="ARBA" id="ARBA00023015"/>
    </source>
</evidence>
<feature type="domain" description="HTH lysR-type" evidence="5">
    <location>
        <begin position="6"/>
        <end position="63"/>
    </location>
</feature>
<evidence type="ECO:0000256" key="4">
    <source>
        <dbReference type="ARBA" id="ARBA00023163"/>
    </source>
</evidence>
<gene>
    <name evidence="6" type="primary">cynR_2</name>
    <name evidence="6" type="ORF">PSM7751_00882</name>
</gene>
<protein>
    <submittedName>
        <fullName evidence="6">HTH-type transcriptional regulator CynR</fullName>
    </submittedName>
</protein>
<dbReference type="InterPro" id="IPR036388">
    <property type="entry name" value="WH-like_DNA-bd_sf"/>
</dbReference>
<dbReference type="SUPFAM" id="SSF53850">
    <property type="entry name" value="Periplasmic binding protein-like II"/>
    <property type="match status" value="1"/>
</dbReference>
<dbReference type="InterPro" id="IPR000847">
    <property type="entry name" value="LysR_HTH_N"/>
</dbReference>
<reference evidence="6 7" key="1">
    <citation type="submission" date="2017-03" db="EMBL/GenBank/DDBJ databases">
        <authorList>
            <person name="Afonso C.L."/>
            <person name="Miller P.J."/>
            <person name="Scott M.A."/>
            <person name="Spackman E."/>
            <person name="Goraichik I."/>
            <person name="Dimitrov K.M."/>
            <person name="Suarez D.L."/>
            <person name="Swayne D.E."/>
        </authorList>
    </citation>
    <scope>NUCLEOTIDE SEQUENCE [LARGE SCALE GENOMIC DNA]</scope>
    <source>
        <strain evidence="6 7">CECT 7751</strain>
    </source>
</reference>
<keyword evidence="3" id="KW-0238">DNA-binding</keyword>